<dbReference type="EMBL" id="JAPWTK010000755">
    <property type="protein sequence ID" value="KAJ8936318.1"/>
    <property type="molecule type" value="Genomic_DNA"/>
</dbReference>
<evidence type="ECO:0000313" key="3">
    <source>
        <dbReference type="Proteomes" id="UP001162162"/>
    </source>
</evidence>
<protein>
    <recommendedName>
        <fullName evidence="1">Glutaminyl-tRNA synthetase class Ib non-specific RNA-binding domain-containing protein</fullName>
    </recommendedName>
</protein>
<evidence type="ECO:0000313" key="2">
    <source>
        <dbReference type="EMBL" id="KAJ8936318.1"/>
    </source>
</evidence>
<gene>
    <name evidence="2" type="ORF">NQ318_007167</name>
</gene>
<keyword evidence="3" id="KW-1185">Reference proteome</keyword>
<organism evidence="2 3">
    <name type="scientific">Aromia moschata</name>
    <dbReference type="NCBI Taxonomy" id="1265417"/>
    <lineage>
        <taxon>Eukaryota</taxon>
        <taxon>Metazoa</taxon>
        <taxon>Ecdysozoa</taxon>
        <taxon>Arthropoda</taxon>
        <taxon>Hexapoda</taxon>
        <taxon>Insecta</taxon>
        <taxon>Pterygota</taxon>
        <taxon>Neoptera</taxon>
        <taxon>Endopterygota</taxon>
        <taxon>Coleoptera</taxon>
        <taxon>Polyphaga</taxon>
        <taxon>Cucujiformia</taxon>
        <taxon>Chrysomeloidea</taxon>
        <taxon>Cerambycidae</taxon>
        <taxon>Cerambycinae</taxon>
        <taxon>Callichromatini</taxon>
        <taxon>Aromia</taxon>
    </lineage>
</organism>
<dbReference type="GO" id="GO:0005737">
    <property type="term" value="C:cytoplasm"/>
    <property type="evidence" value="ECO:0007669"/>
    <property type="project" value="InterPro"/>
</dbReference>
<dbReference type="InterPro" id="IPR007638">
    <property type="entry name" value="Gln-tRNA-synth_Ib_RNA-bd_2"/>
</dbReference>
<evidence type="ECO:0000259" key="1">
    <source>
        <dbReference type="Pfam" id="PF04557"/>
    </source>
</evidence>
<dbReference type="AlphaFoldDB" id="A0AAV8XBL5"/>
<accession>A0AAV8XBL5</accession>
<dbReference type="GO" id="GO:0006425">
    <property type="term" value="P:glutaminyl-tRNA aminoacylation"/>
    <property type="evidence" value="ECO:0007669"/>
    <property type="project" value="InterPro"/>
</dbReference>
<proteinExistence type="predicted"/>
<dbReference type="GO" id="GO:0005524">
    <property type="term" value="F:ATP binding"/>
    <property type="evidence" value="ECO:0007669"/>
    <property type="project" value="InterPro"/>
</dbReference>
<name>A0AAV8XBL5_9CUCU</name>
<sequence length="149" mass="17142">MKTTRYRENKKVDDATAVLNQGLSVLDVMRKVNFHMPGENFKTDGYVITVNTHTLLQEHLKTTGGKSGTVKCTCGHNRQQPSPEIRHKAELSFTIDDGRVGRCRWKYKYLVIVNQYFPSSNNIDKRSHYKITSIEHNVCYSSNIRKHIG</sequence>
<dbReference type="Proteomes" id="UP001162162">
    <property type="component" value="Unassembled WGS sequence"/>
</dbReference>
<reference evidence="2" key="1">
    <citation type="journal article" date="2023" name="Insect Mol. Biol.">
        <title>Genome sequencing provides insights into the evolution of gene families encoding plant cell wall-degrading enzymes in longhorned beetles.</title>
        <authorList>
            <person name="Shin N.R."/>
            <person name="Okamura Y."/>
            <person name="Kirsch R."/>
            <person name="Pauchet Y."/>
        </authorList>
    </citation>
    <scope>NUCLEOTIDE SEQUENCE</scope>
    <source>
        <strain evidence="2">AMC_N1</strain>
    </source>
</reference>
<dbReference type="Pfam" id="PF04557">
    <property type="entry name" value="tRNA_synt_1c_R2"/>
    <property type="match status" value="1"/>
</dbReference>
<dbReference type="GO" id="GO:0004819">
    <property type="term" value="F:glutamine-tRNA ligase activity"/>
    <property type="evidence" value="ECO:0007669"/>
    <property type="project" value="InterPro"/>
</dbReference>
<comment type="caution">
    <text evidence="2">The sequence shown here is derived from an EMBL/GenBank/DDBJ whole genome shotgun (WGS) entry which is preliminary data.</text>
</comment>
<feature type="domain" description="Glutaminyl-tRNA synthetase class Ib non-specific RNA-binding" evidence="1">
    <location>
        <begin position="8"/>
        <end position="57"/>
    </location>
</feature>